<gene>
    <name evidence="1" type="ORF">NEICINOT_04912</name>
</gene>
<organism evidence="1 2">
    <name type="scientific">Neisseria cinerea ATCC 14685</name>
    <dbReference type="NCBI Taxonomy" id="546262"/>
    <lineage>
        <taxon>Bacteria</taxon>
        <taxon>Pseudomonadati</taxon>
        <taxon>Pseudomonadota</taxon>
        <taxon>Betaproteobacteria</taxon>
        <taxon>Neisseriales</taxon>
        <taxon>Neisseriaceae</taxon>
        <taxon>Neisseria</taxon>
    </lineage>
</organism>
<name>D0W5E9_NEICI</name>
<dbReference type="AlphaFoldDB" id="D0W5E9"/>
<accession>D0W5E9</accession>
<dbReference type="EMBL" id="ACDY02000014">
    <property type="protein sequence ID" value="EEZ70970.1"/>
    <property type="molecule type" value="Genomic_DNA"/>
</dbReference>
<sequence>MINKFIYSSFPCTVKVANRSLHPTNRVRGYATPPTCGRCKP</sequence>
<evidence type="ECO:0000313" key="1">
    <source>
        <dbReference type="EMBL" id="EEZ70970.1"/>
    </source>
</evidence>
<reference evidence="1 2" key="1">
    <citation type="submission" date="2009-10" db="EMBL/GenBank/DDBJ databases">
        <authorList>
            <person name="Weinstock G."/>
            <person name="Sodergren E."/>
            <person name="Clifton S."/>
            <person name="Fulton L."/>
            <person name="Fulton B."/>
            <person name="Courtney L."/>
            <person name="Fronick C."/>
            <person name="Harrison M."/>
            <person name="Strong C."/>
            <person name="Farmer C."/>
            <person name="Delahaunty K."/>
            <person name="Markovic C."/>
            <person name="Hall O."/>
            <person name="Minx P."/>
            <person name="Tomlinson C."/>
            <person name="Mitreva M."/>
            <person name="Nelson J."/>
            <person name="Hou S."/>
            <person name="Wollam A."/>
            <person name="Pepin K.H."/>
            <person name="Johnson M."/>
            <person name="Bhonagiri V."/>
            <person name="Nash W.E."/>
            <person name="Warren W."/>
            <person name="Chinwalla A."/>
            <person name="Mardis E.R."/>
            <person name="Wilson R.K."/>
        </authorList>
    </citation>
    <scope>NUCLEOTIDE SEQUENCE [LARGE SCALE GENOMIC DNA]</scope>
    <source>
        <strain evidence="1 2">ATCC 14685</strain>
    </source>
</reference>
<protein>
    <submittedName>
        <fullName evidence="1">Uncharacterized protein</fullName>
    </submittedName>
</protein>
<dbReference type="Proteomes" id="UP000003294">
    <property type="component" value="Unassembled WGS sequence"/>
</dbReference>
<comment type="caution">
    <text evidence="1">The sequence shown here is derived from an EMBL/GenBank/DDBJ whole genome shotgun (WGS) entry which is preliminary data.</text>
</comment>
<dbReference type="STRING" id="546262.NEICINOT_04912"/>
<evidence type="ECO:0000313" key="2">
    <source>
        <dbReference type="Proteomes" id="UP000003294"/>
    </source>
</evidence>
<proteinExistence type="predicted"/>